<feature type="compositionally biased region" description="Basic residues" evidence="2">
    <location>
        <begin position="129"/>
        <end position="139"/>
    </location>
</feature>
<reference evidence="5 6" key="1">
    <citation type="submission" date="2016-12" db="EMBL/GenBank/DDBJ databases">
        <title>The draft genome sequence of Actinophytocola xinjiangensis.</title>
        <authorList>
            <person name="Wang W."/>
            <person name="Yuan L."/>
        </authorList>
    </citation>
    <scope>NUCLEOTIDE SEQUENCE [LARGE SCALE GENOMIC DNA]</scope>
    <source>
        <strain evidence="5 6">CGMCC 4.4663</strain>
    </source>
</reference>
<dbReference type="AlphaFoldDB" id="A0A7Z1AXZ3"/>
<evidence type="ECO:0000259" key="3">
    <source>
        <dbReference type="Pfam" id="PF11774"/>
    </source>
</evidence>
<feature type="domain" description="Lsr2 dimerization" evidence="3">
    <location>
        <begin position="1"/>
        <end position="60"/>
    </location>
</feature>
<dbReference type="InterPro" id="IPR036625">
    <property type="entry name" value="E3-bd_dom_sf"/>
</dbReference>
<protein>
    <recommendedName>
        <fullName evidence="7">Lsr2 protein</fullName>
    </recommendedName>
</protein>
<dbReference type="InterPro" id="IPR042261">
    <property type="entry name" value="Lsr2-like_dimerization"/>
</dbReference>
<feature type="domain" description="Lsr2 DNA-binding" evidence="4">
    <location>
        <begin position="78"/>
        <end position="112"/>
    </location>
</feature>
<evidence type="ECO:0000313" key="5">
    <source>
        <dbReference type="EMBL" id="OLF09001.1"/>
    </source>
</evidence>
<gene>
    <name evidence="5" type="ORF">BLA60_20630</name>
</gene>
<dbReference type="Pfam" id="PF23359">
    <property type="entry name" value="Lsr2_DNA-bd"/>
    <property type="match status" value="1"/>
</dbReference>
<dbReference type="OrthoDB" id="4113332at2"/>
<sequence length="139" mass="14990">MAQKVLVQLVDDLDGTSSQDVTTVLFGLDGVSYEIDLTDDNAERLRESLTAYVDSARRVGGRIKRGTRPAAGSKAASANEASQIREWAQENGFELAGRGRIPSHVVEAYKAAQAEDKPKAKTSAAAKSTTKRRPRAKKS</sequence>
<evidence type="ECO:0000256" key="2">
    <source>
        <dbReference type="SAM" id="MobiDB-lite"/>
    </source>
</evidence>
<organism evidence="5 6">
    <name type="scientific">Actinophytocola xinjiangensis</name>
    <dbReference type="NCBI Taxonomy" id="485602"/>
    <lineage>
        <taxon>Bacteria</taxon>
        <taxon>Bacillati</taxon>
        <taxon>Actinomycetota</taxon>
        <taxon>Actinomycetes</taxon>
        <taxon>Pseudonocardiales</taxon>
        <taxon>Pseudonocardiaceae</taxon>
    </lineage>
</organism>
<comment type="caution">
    <text evidence="5">The sequence shown here is derived from an EMBL/GenBank/DDBJ whole genome shotgun (WGS) entry which is preliminary data.</text>
</comment>
<dbReference type="Gene3D" id="3.30.60.230">
    <property type="entry name" value="Lsr2, dimerization domain"/>
    <property type="match status" value="1"/>
</dbReference>
<dbReference type="Pfam" id="PF11774">
    <property type="entry name" value="Lsr2"/>
    <property type="match status" value="1"/>
</dbReference>
<dbReference type="GO" id="GO:0016746">
    <property type="term" value="F:acyltransferase activity"/>
    <property type="evidence" value="ECO:0007669"/>
    <property type="project" value="InterPro"/>
</dbReference>
<evidence type="ECO:0000313" key="6">
    <source>
        <dbReference type="Proteomes" id="UP000185696"/>
    </source>
</evidence>
<accession>A0A7Z1AXZ3</accession>
<feature type="region of interest" description="Disordered" evidence="2">
    <location>
        <begin position="110"/>
        <end position="139"/>
    </location>
</feature>
<evidence type="ECO:0008006" key="7">
    <source>
        <dbReference type="Google" id="ProtNLM"/>
    </source>
</evidence>
<dbReference type="InterPro" id="IPR024412">
    <property type="entry name" value="Lsr2_dim_dom"/>
</dbReference>
<dbReference type="GO" id="GO:0003677">
    <property type="term" value="F:DNA binding"/>
    <property type="evidence" value="ECO:0007669"/>
    <property type="project" value="UniProtKB-KW"/>
</dbReference>
<keyword evidence="1" id="KW-0238">DNA-binding</keyword>
<evidence type="ECO:0000256" key="1">
    <source>
        <dbReference type="ARBA" id="ARBA00023125"/>
    </source>
</evidence>
<dbReference type="InterPro" id="IPR055370">
    <property type="entry name" value="Lsr2_DNA-bd"/>
</dbReference>
<dbReference type="Gene3D" id="4.10.320.10">
    <property type="entry name" value="E3-binding domain"/>
    <property type="match status" value="1"/>
</dbReference>
<keyword evidence="6" id="KW-1185">Reference proteome</keyword>
<dbReference type="Proteomes" id="UP000185696">
    <property type="component" value="Unassembled WGS sequence"/>
</dbReference>
<evidence type="ECO:0000259" key="4">
    <source>
        <dbReference type="Pfam" id="PF23359"/>
    </source>
</evidence>
<dbReference type="EMBL" id="MSIF01000010">
    <property type="protein sequence ID" value="OLF09001.1"/>
    <property type="molecule type" value="Genomic_DNA"/>
</dbReference>
<name>A0A7Z1AXZ3_9PSEU</name>
<proteinExistence type="predicted"/>